<dbReference type="Proteomes" id="UP000290204">
    <property type="component" value="Unassembled WGS sequence"/>
</dbReference>
<gene>
    <name evidence="2" type="ORF">ESA94_06575</name>
</gene>
<dbReference type="EMBL" id="SDHW01000001">
    <property type="protein sequence ID" value="RXK62657.1"/>
    <property type="molecule type" value="Genomic_DNA"/>
</dbReference>
<comment type="caution">
    <text evidence="2">The sequence shown here is derived from an EMBL/GenBank/DDBJ whole genome shotgun (WGS) entry which is preliminary data.</text>
</comment>
<feature type="transmembrane region" description="Helical" evidence="1">
    <location>
        <begin position="56"/>
        <end position="76"/>
    </location>
</feature>
<keyword evidence="1" id="KW-0812">Transmembrane</keyword>
<evidence type="ECO:0008006" key="4">
    <source>
        <dbReference type="Google" id="ProtNLM"/>
    </source>
</evidence>
<sequence>MPQDPTPIVLTFKDSSYTIYSLEEYDLLPDSVKGGPEERRLIESSFKSSTETGENGFSFAFFWFIGVMILIIYRVVKDLKKEQYRDSTPLAYDADYTDNSSSTSCYVYKGKELHFSTDELHKVCDKYNPYYNKLSANNQQLFIERLKKFIRSKDFYIYAPVAYKEMPILISASAVQITFGLDDYLLPHFSTVVIHPEEYFAYEPLRVLVGNVQDNIITLSWKHFLQDYQNPSDGKNVGLHEMAHALQVQYLFRKPNRMNDFKEDYEHYDRLDDEVQQSERLKSNRLFDDNALKNKNEFWATSVELFFERPVLLKLQYPKLYDAICVVLNQDPLAA</sequence>
<keyword evidence="1" id="KW-0472">Membrane</keyword>
<organism evidence="2 3">
    <name type="scientific">Lacibacter luteus</name>
    <dbReference type="NCBI Taxonomy" id="2508719"/>
    <lineage>
        <taxon>Bacteria</taxon>
        <taxon>Pseudomonadati</taxon>
        <taxon>Bacteroidota</taxon>
        <taxon>Chitinophagia</taxon>
        <taxon>Chitinophagales</taxon>
        <taxon>Chitinophagaceae</taxon>
        <taxon>Lacibacter</taxon>
    </lineage>
</organism>
<dbReference type="AlphaFoldDB" id="A0A4Q1CNF6"/>
<dbReference type="Gene3D" id="3.40.390.10">
    <property type="entry name" value="Collagenase (Catalytic Domain)"/>
    <property type="match status" value="1"/>
</dbReference>
<keyword evidence="3" id="KW-1185">Reference proteome</keyword>
<dbReference type="CDD" id="cd20170">
    <property type="entry name" value="Peptidase_M90-like"/>
    <property type="match status" value="1"/>
</dbReference>
<dbReference type="RefSeq" id="WP_129130028.1">
    <property type="nucleotide sequence ID" value="NZ_SDHW01000001.1"/>
</dbReference>
<keyword evidence="1" id="KW-1133">Transmembrane helix</keyword>
<dbReference type="Pfam" id="PF06167">
    <property type="entry name" value="Peptidase_M90"/>
    <property type="match status" value="1"/>
</dbReference>
<dbReference type="SUPFAM" id="SSF55486">
    <property type="entry name" value="Metalloproteases ('zincins'), catalytic domain"/>
    <property type="match status" value="1"/>
</dbReference>
<name>A0A4Q1CNF6_9BACT</name>
<dbReference type="InterPro" id="IPR010384">
    <property type="entry name" value="MtfA_fam"/>
</dbReference>
<dbReference type="OrthoDB" id="9786424at2"/>
<evidence type="ECO:0000313" key="3">
    <source>
        <dbReference type="Proteomes" id="UP000290204"/>
    </source>
</evidence>
<evidence type="ECO:0000313" key="2">
    <source>
        <dbReference type="EMBL" id="RXK62657.1"/>
    </source>
</evidence>
<dbReference type="GO" id="GO:0004177">
    <property type="term" value="F:aminopeptidase activity"/>
    <property type="evidence" value="ECO:0007669"/>
    <property type="project" value="TreeGrafter"/>
</dbReference>
<proteinExistence type="predicted"/>
<dbReference type="InterPro" id="IPR024079">
    <property type="entry name" value="MetalloPept_cat_dom_sf"/>
</dbReference>
<dbReference type="PANTHER" id="PTHR30164:SF2">
    <property type="entry name" value="PROTEIN MTFA"/>
    <property type="match status" value="1"/>
</dbReference>
<dbReference type="GO" id="GO:0005829">
    <property type="term" value="C:cytosol"/>
    <property type="evidence" value="ECO:0007669"/>
    <property type="project" value="TreeGrafter"/>
</dbReference>
<dbReference type="GO" id="GO:0008237">
    <property type="term" value="F:metallopeptidase activity"/>
    <property type="evidence" value="ECO:0007669"/>
    <property type="project" value="InterPro"/>
</dbReference>
<protein>
    <recommendedName>
        <fullName evidence="4">Zinc-dependent peptidase</fullName>
    </recommendedName>
</protein>
<dbReference type="PANTHER" id="PTHR30164">
    <property type="entry name" value="MTFA PEPTIDASE"/>
    <property type="match status" value="1"/>
</dbReference>
<dbReference type="Gene3D" id="1.10.472.150">
    <property type="entry name" value="Glucose-regulated metallo-peptidase M90, N-terminal domain"/>
    <property type="match status" value="1"/>
</dbReference>
<dbReference type="InterPro" id="IPR042252">
    <property type="entry name" value="MtfA_N"/>
</dbReference>
<evidence type="ECO:0000256" key="1">
    <source>
        <dbReference type="SAM" id="Phobius"/>
    </source>
</evidence>
<accession>A0A4Q1CNF6</accession>
<reference evidence="2 3" key="1">
    <citation type="submission" date="2019-01" db="EMBL/GenBank/DDBJ databases">
        <title>Lacibacter sp. strain TTM-7.</title>
        <authorList>
            <person name="Chen W.-M."/>
        </authorList>
    </citation>
    <scope>NUCLEOTIDE SEQUENCE [LARGE SCALE GENOMIC DNA]</scope>
    <source>
        <strain evidence="2 3">TTM-7</strain>
    </source>
</reference>